<sequence length="50" mass="5767">MGLTPRLEHGRSALFRQCTSQQLGEKLCHIKVSGVSLRYYKHRLTVILLQ</sequence>
<reference evidence="1" key="1">
    <citation type="submission" date="2014-11" db="EMBL/GenBank/DDBJ databases">
        <authorList>
            <person name="Amaro Gonzalez C."/>
        </authorList>
    </citation>
    <scope>NUCLEOTIDE SEQUENCE</scope>
</reference>
<dbReference type="AlphaFoldDB" id="A0A0E9VVI5"/>
<dbReference type="EMBL" id="GBXM01026476">
    <property type="protein sequence ID" value="JAH82101.1"/>
    <property type="molecule type" value="Transcribed_RNA"/>
</dbReference>
<proteinExistence type="predicted"/>
<organism evidence="1">
    <name type="scientific">Anguilla anguilla</name>
    <name type="common">European freshwater eel</name>
    <name type="synonym">Muraena anguilla</name>
    <dbReference type="NCBI Taxonomy" id="7936"/>
    <lineage>
        <taxon>Eukaryota</taxon>
        <taxon>Metazoa</taxon>
        <taxon>Chordata</taxon>
        <taxon>Craniata</taxon>
        <taxon>Vertebrata</taxon>
        <taxon>Euteleostomi</taxon>
        <taxon>Actinopterygii</taxon>
        <taxon>Neopterygii</taxon>
        <taxon>Teleostei</taxon>
        <taxon>Anguilliformes</taxon>
        <taxon>Anguillidae</taxon>
        <taxon>Anguilla</taxon>
    </lineage>
</organism>
<accession>A0A0E9VVI5</accession>
<protein>
    <submittedName>
        <fullName evidence="1">Uncharacterized protein</fullName>
    </submittedName>
</protein>
<reference evidence="1" key="2">
    <citation type="journal article" date="2015" name="Fish Shellfish Immunol.">
        <title>Early steps in the European eel (Anguilla anguilla)-Vibrio vulnificus interaction in the gills: Role of the RtxA13 toxin.</title>
        <authorList>
            <person name="Callol A."/>
            <person name="Pajuelo D."/>
            <person name="Ebbesson L."/>
            <person name="Teles M."/>
            <person name="MacKenzie S."/>
            <person name="Amaro C."/>
        </authorList>
    </citation>
    <scope>NUCLEOTIDE SEQUENCE</scope>
</reference>
<evidence type="ECO:0000313" key="1">
    <source>
        <dbReference type="EMBL" id="JAH82101.1"/>
    </source>
</evidence>
<name>A0A0E9VVI5_ANGAN</name>